<sequence length="104" mass="11120">MKVITANRLTDGIVVFLGRSHRWVEDIDDVTALEEDAAVEAALAAAERDVANREVVEPYAIDVRAENGGLVPVKLREAIRAKGPTVRLDLGKQAEGAAKVDTAA</sequence>
<dbReference type="EMBL" id="JAUSUL010000002">
    <property type="protein sequence ID" value="MDQ0315239.1"/>
    <property type="molecule type" value="Genomic_DNA"/>
</dbReference>
<organism evidence="1 2">
    <name type="scientific">Amorphus orientalis</name>
    <dbReference type="NCBI Taxonomy" id="649198"/>
    <lineage>
        <taxon>Bacteria</taxon>
        <taxon>Pseudomonadati</taxon>
        <taxon>Pseudomonadota</taxon>
        <taxon>Alphaproteobacteria</taxon>
        <taxon>Hyphomicrobiales</taxon>
        <taxon>Amorphaceae</taxon>
        <taxon>Amorphus</taxon>
    </lineage>
</organism>
<keyword evidence="2" id="KW-1185">Reference proteome</keyword>
<dbReference type="Proteomes" id="UP001229244">
    <property type="component" value="Unassembled WGS sequence"/>
</dbReference>
<dbReference type="AlphaFoldDB" id="A0AAE4ATR9"/>
<comment type="caution">
    <text evidence="1">The sequence shown here is derived from an EMBL/GenBank/DDBJ whole genome shotgun (WGS) entry which is preliminary data.</text>
</comment>
<dbReference type="Pfam" id="PF11011">
    <property type="entry name" value="DUF2849"/>
    <property type="match status" value="1"/>
</dbReference>
<accession>A0AAE4ATR9</accession>
<gene>
    <name evidence="1" type="ORF">J2S73_001696</name>
</gene>
<dbReference type="InterPro" id="IPR021270">
    <property type="entry name" value="DUF2849"/>
</dbReference>
<reference evidence="1" key="1">
    <citation type="submission" date="2023-07" db="EMBL/GenBank/DDBJ databases">
        <title>Genomic Encyclopedia of Type Strains, Phase IV (KMG-IV): sequencing the most valuable type-strain genomes for metagenomic binning, comparative biology and taxonomic classification.</title>
        <authorList>
            <person name="Goeker M."/>
        </authorList>
    </citation>
    <scope>NUCLEOTIDE SEQUENCE</scope>
    <source>
        <strain evidence="1">DSM 21202</strain>
    </source>
</reference>
<name>A0AAE4ATR9_9HYPH</name>
<evidence type="ECO:0000313" key="1">
    <source>
        <dbReference type="EMBL" id="MDQ0315239.1"/>
    </source>
</evidence>
<evidence type="ECO:0000313" key="2">
    <source>
        <dbReference type="Proteomes" id="UP001229244"/>
    </source>
</evidence>
<protein>
    <recommendedName>
        <fullName evidence="3">DUF2849 domain-containing protein</fullName>
    </recommendedName>
</protein>
<proteinExistence type="predicted"/>
<dbReference type="RefSeq" id="WP_306885076.1">
    <property type="nucleotide sequence ID" value="NZ_JAUSUL010000002.1"/>
</dbReference>
<evidence type="ECO:0008006" key="3">
    <source>
        <dbReference type="Google" id="ProtNLM"/>
    </source>
</evidence>